<dbReference type="InterPro" id="IPR050509">
    <property type="entry name" value="CoA-transferase_III"/>
</dbReference>
<dbReference type="InterPro" id="IPR003673">
    <property type="entry name" value="CoA-Trfase_fam_III"/>
</dbReference>
<dbReference type="Gene3D" id="3.30.1540.10">
    <property type="entry name" value="formyl-coa transferase, domain 3"/>
    <property type="match status" value="1"/>
</dbReference>
<dbReference type="EMBL" id="BARU01012057">
    <property type="protein sequence ID" value="GAH36525.1"/>
    <property type="molecule type" value="Genomic_DNA"/>
</dbReference>
<feature type="non-terminal residue" evidence="2">
    <location>
        <position position="1"/>
    </location>
</feature>
<reference evidence="2" key="1">
    <citation type="journal article" date="2014" name="Front. Microbiol.">
        <title>High frequency of phylogenetically diverse reductive dehalogenase-homologous genes in deep subseafloor sedimentary metagenomes.</title>
        <authorList>
            <person name="Kawai M."/>
            <person name="Futagami T."/>
            <person name="Toyoda A."/>
            <person name="Takaki Y."/>
            <person name="Nishi S."/>
            <person name="Hori S."/>
            <person name="Arai W."/>
            <person name="Tsubouchi T."/>
            <person name="Morono Y."/>
            <person name="Uchiyama I."/>
            <person name="Ito T."/>
            <person name="Fujiyama A."/>
            <person name="Inagaki F."/>
            <person name="Takami H."/>
        </authorList>
    </citation>
    <scope>NUCLEOTIDE SEQUENCE</scope>
    <source>
        <strain evidence="2">Expedition CK06-06</strain>
    </source>
</reference>
<feature type="region of interest" description="Disordered" evidence="1">
    <location>
        <begin position="81"/>
        <end position="106"/>
    </location>
</feature>
<dbReference type="GO" id="GO:0003824">
    <property type="term" value="F:catalytic activity"/>
    <property type="evidence" value="ECO:0007669"/>
    <property type="project" value="InterPro"/>
</dbReference>
<dbReference type="AlphaFoldDB" id="X1FVG8"/>
<sequence length="130" mass="14391">ALLIEKLGIDFAELGEQMEAGRWPDARARLAAAFRTRTRDEWAAMFETTDACVSPVLDWDEAIAHPHNRARNSFVEIEGVPQPAPVPRFSRTPPSVSRPPSAADQHTEAILSEWGLSQSDLVALRECEAI</sequence>
<dbReference type="SUPFAM" id="SSF89796">
    <property type="entry name" value="CoA-transferase family III (CaiB/BaiF)"/>
    <property type="match status" value="1"/>
</dbReference>
<proteinExistence type="predicted"/>
<dbReference type="InterPro" id="IPR023606">
    <property type="entry name" value="CoA-Trfase_III_dom_1_sf"/>
</dbReference>
<dbReference type="PANTHER" id="PTHR48228:SF5">
    <property type="entry name" value="ALPHA-METHYLACYL-COA RACEMASE"/>
    <property type="match status" value="1"/>
</dbReference>
<protein>
    <recommendedName>
        <fullName evidence="3">CoA transferase</fullName>
    </recommendedName>
</protein>
<feature type="compositionally biased region" description="Low complexity" evidence="1">
    <location>
        <begin position="87"/>
        <end position="101"/>
    </location>
</feature>
<gene>
    <name evidence="2" type="ORF">S03H2_22398</name>
</gene>
<dbReference type="InterPro" id="IPR044855">
    <property type="entry name" value="CoA-Trfase_III_dom3_sf"/>
</dbReference>
<dbReference type="Gene3D" id="3.40.50.10540">
    <property type="entry name" value="Crotonobetainyl-coa:carnitine coa-transferase, domain 1"/>
    <property type="match status" value="1"/>
</dbReference>
<comment type="caution">
    <text evidence="2">The sequence shown here is derived from an EMBL/GenBank/DDBJ whole genome shotgun (WGS) entry which is preliminary data.</text>
</comment>
<dbReference type="Pfam" id="PF02515">
    <property type="entry name" value="CoA_transf_3"/>
    <property type="match status" value="1"/>
</dbReference>
<evidence type="ECO:0000313" key="2">
    <source>
        <dbReference type="EMBL" id="GAH36525.1"/>
    </source>
</evidence>
<accession>X1FVG8</accession>
<evidence type="ECO:0000256" key="1">
    <source>
        <dbReference type="SAM" id="MobiDB-lite"/>
    </source>
</evidence>
<organism evidence="2">
    <name type="scientific">marine sediment metagenome</name>
    <dbReference type="NCBI Taxonomy" id="412755"/>
    <lineage>
        <taxon>unclassified sequences</taxon>
        <taxon>metagenomes</taxon>
        <taxon>ecological metagenomes</taxon>
    </lineage>
</organism>
<evidence type="ECO:0008006" key="3">
    <source>
        <dbReference type="Google" id="ProtNLM"/>
    </source>
</evidence>
<name>X1FVG8_9ZZZZ</name>
<dbReference type="PANTHER" id="PTHR48228">
    <property type="entry name" value="SUCCINYL-COA--D-CITRAMALATE COA-TRANSFERASE"/>
    <property type="match status" value="1"/>
</dbReference>